<proteinExistence type="predicted"/>
<evidence type="ECO:0000313" key="2">
    <source>
        <dbReference type="Proteomes" id="UP000194420"/>
    </source>
</evidence>
<organism evidence="1 2">
    <name type="scientific">Altererythrobacter xiamenensis</name>
    <dbReference type="NCBI Taxonomy" id="1316679"/>
    <lineage>
        <taxon>Bacteria</taxon>
        <taxon>Pseudomonadati</taxon>
        <taxon>Pseudomonadota</taxon>
        <taxon>Alphaproteobacteria</taxon>
        <taxon>Sphingomonadales</taxon>
        <taxon>Erythrobacteraceae</taxon>
        <taxon>Altererythrobacter</taxon>
    </lineage>
</organism>
<reference evidence="2" key="1">
    <citation type="submission" date="2017-04" db="EMBL/GenBank/DDBJ databases">
        <authorList>
            <person name="Varghese N."/>
            <person name="Submissions S."/>
        </authorList>
    </citation>
    <scope>NUCLEOTIDE SEQUENCE [LARGE SCALE GENOMIC DNA]</scope>
</reference>
<accession>A0A1Y6FNN7</accession>
<dbReference type="EMBL" id="FXWG01000003">
    <property type="protein sequence ID" value="SMQ74063.1"/>
    <property type="molecule type" value="Genomic_DNA"/>
</dbReference>
<name>A0A1Y6FNN7_9SPHN</name>
<sequence length="376" mass="41314">MNAFARSLVHAAALAAMTYPAIGVWAHDSVDHELEAARVESMQQATSALLATLTDEQRATAVGALDDNEIRTGWSNLPVSMAPRSGLVVADMSSDQRRALHAMMSSALSSQGYLKSATIMWHEDVLREMFDAMLAGIPDSDPRKAEGLAFADNYDTEKFFVTIFGNPESADWGWLVTGHHFAANFTVSDGKIAFTPMFLGANPQVVQEGRYAGWQLLQHEADKALALLASLDEPQRARTVVSAEVASNIFAGPGNQSSHETAFGIRASELNAFQRRLLDGLLDEYLGDASDEAARRQRAAIEADGPDELRFAWWGATDAPRGRYMFRVQGPSVLIDYVREPSPGGEYNHVHSIMRDPSNDYGSGWLERHYQEAHQQ</sequence>
<dbReference type="InterPro" id="IPR021889">
    <property type="entry name" value="DUF3500"/>
</dbReference>
<evidence type="ECO:0000313" key="1">
    <source>
        <dbReference type="EMBL" id="SMQ74063.1"/>
    </source>
</evidence>
<dbReference type="Pfam" id="PF12006">
    <property type="entry name" value="DUF3500"/>
    <property type="match status" value="1"/>
</dbReference>
<dbReference type="PANTHER" id="PTHR37489:SF1">
    <property type="entry name" value="DUF3500 DOMAIN-CONTAINING PROTEIN"/>
    <property type="match status" value="1"/>
</dbReference>
<dbReference type="Proteomes" id="UP000194420">
    <property type="component" value="Unassembled WGS sequence"/>
</dbReference>
<protein>
    <recommendedName>
        <fullName evidence="3">DUF3500 domain-containing protein</fullName>
    </recommendedName>
</protein>
<gene>
    <name evidence="1" type="ORF">SAMN06297468_2419</name>
</gene>
<dbReference type="PANTHER" id="PTHR37489">
    <property type="entry name" value="DUF3500 DOMAIN-CONTAINING PROTEIN"/>
    <property type="match status" value="1"/>
</dbReference>
<keyword evidence="2" id="KW-1185">Reference proteome</keyword>
<evidence type="ECO:0008006" key="3">
    <source>
        <dbReference type="Google" id="ProtNLM"/>
    </source>
</evidence>
<dbReference type="AlphaFoldDB" id="A0A1Y6FNN7"/>